<dbReference type="InterPro" id="IPR013098">
    <property type="entry name" value="Ig_I-set"/>
</dbReference>
<dbReference type="Gene3D" id="2.10.25.10">
    <property type="entry name" value="Laminin"/>
    <property type="match status" value="4"/>
</dbReference>
<dbReference type="InterPro" id="IPR013783">
    <property type="entry name" value="Ig-like_fold"/>
</dbReference>
<dbReference type="InterPro" id="IPR003598">
    <property type="entry name" value="Ig_sub2"/>
</dbReference>
<evidence type="ECO:0000256" key="15">
    <source>
        <dbReference type="ARBA" id="ARBA00022989"/>
    </source>
</evidence>
<dbReference type="InterPro" id="IPR000742">
    <property type="entry name" value="EGF"/>
</dbReference>
<dbReference type="InterPro" id="IPR036179">
    <property type="entry name" value="Ig-like_dom_sf"/>
</dbReference>
<dbReference type="PROSITE" id="PS00010">
    <property type="entry name" value="ASX_HYDROXYL"/>
    <property type="match status" value="4"/>
</dbReference>
<keyword evidence="13" id="KW-0221">Differentiation</keyword>
<evidence type="ECO:0000256" key="16">
    <source>
        <dbReference type="ARBA" id="ARBA00023136"/>
    </source>
</evidence>
<dbReference type="GO" id="GO:0005524">
    <property type="term" value="F:ATP binding"/>
    <property type="evidence" value="ECO:0007669"/>
    <property type="project" value="UniProtKB-KW"/>
</dbReference>
<keyword evidence="26" id="KW-1185">Reference proteome</keyword>
<keyword evidence="20" id="KW-0325">Glycoprotein</keyword>
<organism evidence="25 26">
    <name type="scientific">Dreissena polymorpha</name>
    <name type="common">Zebra mussel</name>
    <name type="synonym">Mytilus polymorpha</name>
    <dbReference type="NCBI Taxonomy" id="45954"/>
    <lineage>
        <taxon>Eukaryota</taxon>
        <taxon>Metazoa</taxon>
        <taxon>Spiralia</taxon>
        <taxon>Lophotrochozoa</taxon>
        <taxon>Mollusca</taxon>
        <taxon>Bivalvia</taxon>
        <taxon>Autobranchia</taxon>
        <taxon>Heteroconchia</taxon>
        <taxon>Euheterodonta</taxon>
        <taxon>Imparidentia</taxon>
        <taxon>Neoheterodontei</taxon>
        <taxon>Myida</taxon>
        <taxon>Dreissenoidea</taxon>
        <taxon>Dreissenidae</taxon>
        <taxon>Dreissena</taxon>
    </lineage>
</organism>
<proteinExistence type="predicted"/>
<feature type="domain" description="EGF-like" evidence="23">
    <location>
        <begin position="248"/>
        <end position="284"/>
    </location>
</feature>
<dbReference type="SMART" id="SM00179">
    <property type="entry name" value="EGF_CA"/>
    <property type="match status" value="4"/>
</dbReference>
<evidence type="ECO:0000256" key="22">
    <source>
        <dbReference type="PROSITE-ProRule" id="PRU00076"/>
    </source>
</evidence>
<feature type="domain" description="Ig-like" evidence="24">
    <location>
        <begin position="289"/>
        <end position="374"/>
    </location>
</feature>
<evidence type="ECO:0000259" key="24">
    <source>
        <dbReference type="PROSITE" id="PS50835"/>
    </source>
</evidence>
<keyword evidence="4" id="KW-1003">Cell membrane</keyword>
<evidence type="ECO:0000256" key="6">
    <source>
        <dbReference type="ARBA" id="ARBA00022553"/>
    </source>
</evidence>
<evidence type="ECO:0000313" key="26">
    <source>
        <dbReference type="Proteomes" id="UP000828390"/>
    </source>
</evidence>
<feature type="disulfide bond" evidence="22">
    <location>
        <begin position="198"/>
        <end position="207"/>
    </location>
</feature>
<comment type="caution">
    <text evidence="22">Lacks conserved residue(s) required for the propagation of feature annotation.</text>
</comment>
<dbReference type="EC" id="2.7.10.1" evidence="2"/>
<keyword evidence="16" id="KW-0472">Membrane</keyword>
<dbReference type="SUPFAM" id="SSF57196">
    <property type="entry name" value="EGF/Laminin"/>
    <property type="match status" value="1"/>
</dbReference>
<dbReference type="EMBL" id="JAIWYP010000007">
    <property type="protein sequence ID" value="KAH3800185.1"/>
    <property type="molecule type" value="Genomic_DNA"/>
</dbReference>
<keyword evidence="5 22" id="KW-0245">EGF-like domain</keyword>
<dbReference type="GO" id="GO:0060255">
    <property type="term" value="P:regulation of macromolecule metabolic process"/>
    <property type="evidence" value="ECO:0007669"/>
    <property type="project" value="UniProtKB-ARBA"/>
</dbReference>
<dbReference type="GO" id="GO:0009967">
    <property type="term" value="P:positive regulation of signal transduction"/>
    <property type="evidence" value="ECO:0007669"/>
    <property type="project" value="UniProtKB-ARBA"/>
</dbReference>
<keyword evidence="19" id="KW-0675">Receptor</keyword>
<dbReference type="FunFam" id="2.10.25.10:FF:000565">
    <property type="entry name" value="Predicted protein"/>
    <property type="match status" value="4"/>
</dbReference>
<evidence type="ECO:0000256" key="18">
    <source>
        <dbReference type="ARBA" id="ARBA00023157"/>
    </source>
</evidence>
<keyword evidence="14" id="KW-0067">ATP-binding</keyword>
<feature type="domain" description="EGF-like" evidence="23">
    <location>
        <begin position="134"/>
        <end position="170"/>
    </location>
</feature>
<dbReference type="PROSITE" id="PS50835">
    <property type="entry name" value="IG_LIKE"/>
    <property type="match status" value="2"/>
</dbReference>
<dbReference type="GO" id="GO:0004714">
    <property type="term" value="F:transmembrane receptor protein tyrosine kinase activity"/>
    <property type="evidence" value="ECO:0007669"/>
    <property type="project" value="UniProtKB-EC"/>
</dbReference>
<protein>
    <recommendedName>
        <fullName evidence="2">receptor protein-tyrosine kinase</fullName>
        <ecNumber evidence="2">2.7.10.1</ecNumber>
    </recommendedName>
</protein>
<keyword evidence="7" id="KW-0808">Transferase</keyword>
<feature type="disulfide bond" evidence="22">
    <location>
        <begin position="236"/>
        <end position="245"/>
    </location>
</feature>
<keyword evidence="11" id="KW-0547">Nucleotide-binding</keyword>
<dbReference type="SUPFAM" id="SSF57184">
    <property type="entry name" value="Growth factor receptor domain"/>
    <property type="match status" value="1"/>
</dbReference>
<dbReference type="SUPFAM" id="SSF48726">
    <property type="entry name" value="Immunoglobulin"/>
    <property type="match status" value="2"/>
</dbReference>
<dbReference type="FunFam" id="2.60.40.10:FF:000020">
    <property type="entry name" value="Fibroblast growth factor receptor"/>
    <property type="match status" value="1"/>
</dbReference>
<dbReference type="InterPro" id="IPR009030">
    <property type="entry name" value="Growth_fac_rcpt_cys_sf"/>
</dbReference>
<dbReference type="GO" id="GO:0008593">
    <property type="term" value="P:regulation of Notch signaling pathway"/>
    <property type="evidence" value="ECO:0007669"/>
    <property type="project" value="UniProtKB-ARBA"/>
</dbReference>
<dbReference type="GO" id="GO:0048592">
    <property type="term" value="P:eye morphogenesis"/>
    <property type="evidence" value="ECO:0007669"/>
    <property type="project" value="UniProtKB-ARBA"/>
</dbReference>
<dbReference type="InterPro" id="IPR051022">
    <property type="entry name" value="Notch_Cell-Fate_Det"/>
</dbReference>
<reference evidence="25" key="2">
    <citation type="submission" date="2020-11" db="EMBL/GenBank/DDBJ databases">
        <authorList>
            <person name="McCartney M.A."/>
            <person name="Auch B."/>
            <person name="Kono T."/>
            <person name="Mallez S."/>
            <person name="Becker A."/>
            <person name="Gohl D.M."/>
            <person name="Silverstein K.A.T."/>
            <person name="Koren S."/>
            <person name="Bechman K.B."/>
            <person name="Herman A."/>
            <person name="Abrahante J.E."/>
            <person name="Garbe J."/>
        </authorList>
    </citation>
    <scope>NUCLEOTIDE SEQUENCE</scope>
    <source>
        <strain evidence="25">Duluth1</strain>
        <tissue evidence="25">Whole animal</tissue>
    </source>
</reference>
<dbReference type="Pfam" id="PF07679">
    <property type="entry name" value="I-set"/>
    <property type="match status" value="1"/>
</dbReference>
<dbReference type="GO" id="GO:0051093">
    <property type="term" value="P:negative regulation of developmental process"/>
    <property type="evidence" value="ECO:0007669"/>
    <property type="project" value="UniProtKB-ARBA"/>
</dbReference>
<dbReference type="GO" id="GO:0051241">
    <property type="term" value="P:negative regulation of multicellular organismal process"/>
    <property type="evidence" value="ECO:0007669"/>
    <property type="project" value="UniProtKB-ARBA"/>
</dbReference>
<keyword evidence="21" id="KW-0393">Immunoglobulin domain</keyword>
<feature type="disulfide bond" evidence="22">
    <location>
        <begin position="274"/>
        <end position="283"/>
    </location>
</feature>
<evidence type="ECO:0000256" key="9">
    <source>
        <dbReference type="ARBA" id="ARBA00022729"/>
    </source>
</evidence>
<keyword evidence="17" id="KW-0829">Tyrosine-protein kinase</keyword>
<reference evidence="25" key="1">
    <citation type="journal article" date="2019" name="bioRxiv">
        <title>The Genome of the Zebra Mussel, Dreissena polymorpha: A Resource for Invasive Species Research.</title>
        <authorList>
            <person name="McCartney M.A."/>
            <person name="Auch B."/>
            <person name="Kono T."/>
            <person name="Mallez S."/>
            <person name="Zhang Y."/>
            <person name="Obille A."/>
            <person name="Becker A."/>
            <person name="Abrahante J.E."/>
            <person name="Garbe J."/>
            <person name="Badalamenti J.P."/>
            <person name="Herman A."/>
            <person name="Mangelson H."/>
            <person name="Liachko I."/>
            <person name="Sullivan S."/>
            <person name="Sone E.D."/>
            <person name="Koren S."/>
            <person name="Silverstein K.A.T."/>
            <person name="Beckman K.B."/>
            <person name="Gohl D.M."/>
        </authorList>
    </citation>
    <scope>NUCLEOTIDE SEQUENCE</scope>
    <source>
        <strain evidence="25">Duluth1</strain>
        <tissue evidence="25">Whole animal</tissue>
    </source>
</reference>
<evidence type="ECO:0000256" key="10">
    <source>
        <dbReference type="ARBA" id="ARBA00022737"/>
    </source>
</evidence>
<keyword evidence="10" id="KW-0677">Repeat</keyword>
<dbReference type="Proteomes" id="UP000828390">
    <property type="component" value="Unassembled WGS sequence"/>
</dbReference>
<feature type="domain" description="Ig-like" evidence="24">
    <location>
        <begin position="385"/>
        <end position="482"/>
    </location>
</feature>
<dbReference type="GO" id="GO:0030182">
    <property type="term" value="P:neuron differentiation"/>
    <property type="evidence" value="ECO:0007669"/>
    <property type="project" value="UniProtKB-ARBA"/>
</dbReference>
<evidence type="ECO:0000256" key="4">
    <source>
        <dbReference type="ARBA" id="ARBA00022475"/>
    </source>
</evidence>
<dbReference type="InterPro" id="IPR000152">
    <property type="entry name" value="EGF-type_Asp/Asn_hydroxyl_site"/>
</dbReference>
<dbReference type="SMART" id="SM00181">
    <property type="entry name" value="EGF"/>
    <property type="match status" value="4"/>
</dbReference>
<dbReference type="Gene3D" id="2.60.40.10">
    <property type="entry name" value="Immunoglobulins"/>
    <property type="match status" value="2"/>
</dbReference>
<evidence type="ECO:0000256" key="20">
    <source>
        <dbReference type="ARBA" id="ARBA00023180"/>
    </source>
</evidence>
<dbReference type="GO" id="GO:0005509">
    <property type="term" value="F:calcium ion binding"/>
    <property type="evidence" value="ECO:0007669"/>
    <property type="project" value="InterPro"/>
</dbReference>
<dbReference type="PRINTS" id="PR00010">
    <property type="entry name" value="EGFBLOOD"/>
</dbReference>
<keyword evidence="12" id="KW-0418">Kinase</keyword>
<evidence type="ECO:0000256" key="1">
    <source>
        <dbReference type="ARBA" id="ARBA00004247"/>
    </source>
</evidence>
<evidence type="ECO:0000256" key="5">
    <source>
        <dbReference type="ARBA" id="ARBA00022536"/>
    </source>
</evidence>
<dbReference type="InterPro" id="IPR001881">
    <property type="entry name" value="EGF-like_Ca-bd_dom"/>
</dbReference>
<comment type="caution">
    <text evidence="25">The sequence shown here is derived from an EMBL/GenBank/DDBJ whole genome shotgun (WGS) entry which is preliminary data.</text>
</comment>
<evidence type="ECO:0000256" key="7">
    <source>
        <dbReference type="ARBA" id="ARBA00022679"/>
    </source>
</evidence>
<dbReference type="InterPro" id="IPR013032">
    <property type="entry name" value="EGF-like_CS"/>
</dbReference>
<dbReference type="GO" id="GO:0003002">
    <property type="term" value="P:regionalization"/>
    <property type="evidence" value="ECO:0007669"/>
    <property type="project" value="UniProtKB-ARBA"/>
</dbReference>
<dbReference type="Pfam" id="PF12661">
    <property type="entry name" value="hEGF"/>
    <property type="match status" value="1"/>
</dbReference>
<comment type="subcellular location">
    <subcellularLocation>
        <location evidence="1">Apical cell membrane</location>
        <topology evidence="1">Single-pass type I membrane protein</topology>
    </subcellularLocation>
</comment>
<dbReference type="Pfam" id="PF00008">
    <property type="entry name" value="EGF"/>
    <property type="match status" value="3"/>
</dbReference>
<dbReference type="SMART" id="SM00409">
    <property type="entry name" value="IG"/>
    <property type="match status" value="2"/>
</dbReference>
<keyword evidence="15" id="KW-1133">Transmembrane helix</keyword>
<dbReference type="InterPro" id="IPR007110">
    <property type="entry name" value="Ig-like_dom"/>
</dbReference>
<dbReference type="AlphaFoldDB" id="A0A9D4FK03"/>
<dbReference type="GO" id="GO:0016324">
    <property type="term" value="C:apical plasma membrane"/>
    <property type="evidence" value="ECO:0007669"/>
    <property type="project" value="UniProtKB-SubCell"/>
</dbReference>
<accession>A0A9D4FK03</accession>
<evidence type="ECO:0000313" key="25">
    <source>
        <dbReference type="EMBL" id="KAH3800185.1"/>
    </source>
</evidence>
<evidence type="ECO:0000256" key="2">
    <source>
        <dbReference type="ARBA" id="ARBA00011902"/>
    </source>
</evidence>
<dbReference type="PROSITE" id="PS01186">
    <property type="entry name" value="EGF_2"/>
    <property type="match status" value="4"/>
</dbReference>
<evidence type="ECO:0000256" key="14">
    <source>
        <dbReference type="ARBA" id="ARBA00022840"/>
    </source>
</evidence>
<dbReference type="InterPro" id="IPR003599">
    <property type="entry name" value="Ig_sub"/>
</dbReference>
<keyword evidence="18 22" id="KW-1015">Disulfide bond</keyword>
<dbReference type="PANTHER" id="PTHR24049">
    <property type="entry name" value="CRUMBS FAMILY MEMBER"/>
    <property type="match status" value="1"/>
</dbReference>
<name>A0A9D4FK03_DREPO</name>
<evidence type="ECO:0000256" key="19">
    <source>
        <dbReference type="ARBA" id="ARBA00023170"/>
    </source>
</evidence>
<feature type="disulfide bond" evidence="22">
    <location>
        <begin position="160"/>
        <end position="169"/>
    </location>
</feature>
<dbReference type="CDD" id="cd00054">
    <property type="entry name" value="EGF_CA"/>
    <property type="match status" value="4"/>
</dbReference>
<dbReference type="GO" id="GO:0080090">
    <property type="term" value="P:regulation of primary metabolic process"/>
    <property type="evidence" value="ECO:0007669"/>
    <property type="project" value="UniProtKB-ARBA"/>
</dbReference>
<dbReference type="SMART" id="SM00408">
    <property type="entry name" value="IGc2"/>
    <property type="match status" value="2"/>
</dbReference>
<evidence type="ECO:0000256" key="3">
    <source>
        <dbReference type="ARBA" id="ARBA00022473"/>
    </source>
</evidence>
<keyword evidence="6" id="KW-0597">Phosphoprotein</keyword>
<evidence type="ECO:0000256" key="13">
    <source>
        <dbReference type="ARBA" id="ARBA00022782"/>
    </source>
</evidence>
<keyword evidence="9" id="KW-0732">Signal</keyword>
<feature type="domain" description="EGF-like" evidence="23">
    <location>
        <begin position="210"/>
        <end position="246"/>
    </location>
</feature>
<evidence type="ECO:0000259" key="23">
    <source>
        <dbReference type="PROSITE" id="PS50026"/>
    </source>
</evidence>
<evidence type="ECO:0000256" key="8">
    <source>
        <dbReference type="ARBA" id="ARBA00022692"/>
    </source>
</evidence>
<dbReference type="GO" id="GO:0048468">
    <property type="term" value="P:cell development"/>
    <property type="evidence" value="ECO:0007669"/>
    <property type="project" value="UniProtKB-ARBA"/>
</dbReference>
<dbReference type="InterPro" id="IPR018097">
    <property type="entry name" value="EGF_Ca-bd_CS"/>
</dbReference>
<dbReference type="PROSITE" id="PS00022">
    <property type="entry name" value="EGF_1"/>
    <property type="match status" value="4"/>
</dbReference>
<dbReference type="FunFam" id="2.60.40.10:FF:000032">
    <property type="entry name" value="palladin isoform X1"/>
    <property type="match status" value="1"/>
</dbReference>
<dbReference type="PROSITE" id="PS50026">
    <property type="entry name" value="EGF_3"/>
    <property type="match status" value="4"/>
</dbReference>
<dbReference type="PROSITE" id="PS01187">
    <property type="entry name" value="EGF_CA"/>
    <property type="match status" value="2"/>
</dbReference>
<evidence type="ECO:0000256" key="21">
    <source>
        <dbReference type="ARBA" id="ARBA00023319"/>
    </source>
</evidence>
<gene>
    <name evidence="25" type="ORF">DPMN_153814</name>
</gene>
<evidence type="ECO:0000256" key="12">
    <source>
        <dbReference type="ARBA" id="ARBA00022777"/>
    </source>
</evidence>
<keyword evidence="8" id="KW-0812">Transmembrane</keyword>
<sequence length="497" mass="54851">MCFTSSQTEECSSVSKGHGLLGNAAARISGILETTGRSPNAGKLYVQQIIASLVVTASGIRNANVRNKRAGNSVKHPCAVLNVRTKDSVYHLTLVSALMDLMDCVVKTISTNAIPLRVRMAPRAATFRMRTRANINECAPAPCKNGATCTNLQNAYSCTCSPGWQGNNCEHDINECAPAPCKNGATCSNLQNAYSCKCVPGWHGKNCDQDINECAPAPCKNGATCSNLQNAYSCKCVAGWHGENCDQDINECAPASCKNGATCTNLQNAYSCTCSPGWQGNNCDHGSAPEWKKIFQTQRTAKVNDNTKLFCRVKGKPRPSIEWFKNGEALADGNRVRITKYALEVMNTQLSDAGEYACRASNQHGALWGNMTLRVLNEMERLPLPPIVDEKENQTAIQGDNVRFTCKIMRSDSQYFLLWFHYYKVNDSFVNEKGKPMFKLLQHSGNKKRINDPQNLVLRNVSRKDEGWYRCLVINTISVNFTSAYYLTVMTRESARP</sequence>
<evidence type="ECO:0000256" key="17">
    <source>
        <dbReference type="ARBA" id="ARBA00023137"/>
    </source>
</evidence>
<feature type="domain" description="EGF-like" evidence="23">
    <location>
        <begin position="172"/>
        <end position="208"/>
    </location>
</feature>
<keyword evidence="3" id="KW-0217">Developmental protein</keyword>
<evidence type="ECO:0000256" key="11">
    <source>
        <dbReference type="ARBA" id="ARBA00022741"/>
    </source>
</evidence>